<evidence type="ECO:0000256" key="1">
    <source>
        <dbReference type="SAM" id="Phobius"/>
    </source>
</evidence>
<keyword evidence="1" id="KW-0812">Transmembrane</keyword>
<keyword evidence="1" id="KW-1133">Transmembrane helix</keyword>
<feature type="transmembrane region" description="Helical" evidence="1">
    <location>
        <begin position="31"/>
        <end position="49"/>
    </location>
</feature>
<dbReference type="Proteomes" id="UP000276506">
    <property type="component" value="Unassembled WGS sequence"/>
</dbReference>
<comment type="caution">
    <text evidence="2">The sequence shown here is derived from an EMBL/GenBank/DDBJ whole genome shotgun (WGS) entry which is preliminary data.</text>
</comment>
<gene>
    <name evidence="2" type="ORF">EGJ28_16390</name>
</gene>
<name>A0A427DYI5_9GAMM</name>
<feature type="transmembrane region" description="Helical" evidence="1">
    <location>
        <begin position="83"/>
        <end position="101"/>
    </location>
</feature>
<dbReference type="AlphaFoldDB" id="A0A427DYI5"/>
<keyword evidence="1" id="KW-0472">Membrane</keyword>
<evidence type="ECO:0000313" key="2">
    <source>
        <dbReference type="EMBL" id="RRV08843.1"/>
    </source>
</evidence>
<sequence length="224" mass="24433">MWTYTCSVTLTPGQIAAGHDARTRVEVHLRMLGLALPVAMIFASAYIASKLNGIAAFPSIAEHLRSLLQLLQGNAVAYGKNEWLGLAVWVGASVLNGLAITRTLNAINGFKADRAAAGILNRWLYPNNEPHGVLYVPDMEQLTRTQVVAMAYSFNGGYAVLDAVCLDETGAAMLITGTVDNQPFMEARRVRDHYLIQTAIEAHFRADSARLRRALNLQPTRTPA</sequence>
<reference evidence="2 3" key="1">
    <citation type="submission" date="2018-10" db="EMBL/GenBank/DDBJ databases">
        <title>Transmission dynamics of multidrug resistant bacteria on intensive care unit surfaces.</title>
        <authorList>
            <person name="D'Souza A.W."/>
            <person name="Potter R.F."/>
            <person name="Wallace M."/>
            <person name="Shupe A."/>
            <person name="Patel S."/>
            <person name="Sun S."/>
            <person name="Gul D."/>
            <person name="Kwon J.H."/>
            <person name="Andleeb S."/>
            <person name="Burnham C.-A.D."/>
            <person name="Dantas G."/>
        </authorList>
    </citation>
    <scope>NUCLEOTIDE SEQUENCE [LARGE SCALE GENOMIC DNA]</scope>
    <source>
        <strain evidence="2 3">PX_177</strain>
    </source>
</reference>
<proteinExistence type="predicted"/>
<dbReference type="EMBL" id="RHQL01000010">
    <property type="protein sequence ID" value="RRV08843.1"/>
    <property type="molecule type" value="Genomic_DNA"/>
</dbReference>
<organism evidence="2 3">
    <name type="scientific">Stutzerimonas xanthomarina</name>
    <dbReference type="NCBI Taxonomy" id="271420"/>
    <lineage>
        <taxon>Bacteria</taxon>
        <taxon>Pseudomonadati</taxon>
        <taxon>Pseudomonadota</taxon>
        <taxon>Gammaproteobacteria</taxon>
        <taxon>Pseudomonadales</taxon>
        <taxon>Pseudomonadaceae</taxon>
        <taxon>Stutzerimonas</taxon>
    </lineage>
</organism>
<evidence type="ECO:0000313" key="3">
    <source>
        <dbReference type="Proteomes" id="UP000276506"/>
    </source>
</evidence>
<protein>
    <submittedName>
        <fullName evidence="2">Uncharacterized protein</fullName>
    </submittedName>
</protein>
<accession>A0A427DYI5</accession>